<evidence type="ECO:0000259" key="2">
    <source>
        <dbReference type="Pfam" id="PF25805"/>
    </source>
</evidence>
<feature type="coiled-coil region" evidence="1">
    <location>
        <begin position="456"/>
        <end position="518"/>
    </location>
</feature>
<reference evidence="3" key="1">
    <citation type="submission" date="2015-07" db="EMBL/GenBank/DDBJ databases">
        <title>Adaptation to a free-living lifestyle via gene acquisitions in the diplomonad Trepomonas sp. PC1.</title>
        <authorList>
            <person name="Xu F."/>
            <person name="Jerlstrom-Hultqvist J."/>
            <person name="Kolisko M."/>
            <person name="Simpson A.G.B."/>
            <person name="Roger A.J."/>
            <person name="Svard S.G."/>
            <person name="Andersson J.O."/>
        </authorList>
    </citation>
    <scope>NUCLEOTIDE SEQUENCE</scope>
    <source>
        <strain evidence="3">PC1</strain>
    </source>
</reference>
<feature type="coiled-coil region" evidence="1">
    <location>
        <begin position="291"/>
        <end position="318"/>
    </location>
</feature>
<organism evidence="3">
    <name type="scientific">Trepomonas sp. PC1</name>
    <dbReference type="NCBI Taxonomy" id="1076344"/>
    <lineage>
        <taxon>Eukaryota</taxon>
        <taxon>Metamonada</taxon>
        <taxon>Diplomonadida</taxon>
        <taxon>Hexamitidae</taxon>
        <taxon>Hexamitinae</taxon>
        <taxon>Trepomonas</taxon>
    </lineage>
</organism>
<feature type="domain" description="IQ motif and ubiquitin-like" evidence="2">
    <location>
        <begin position="317"/>
        <end position="442"/>
    </location>
</feature>
<dbReference type="PANTHER" id="PTHR21074:SF0">
    <property type="entry name" value="IQ AND UBIQUITIN-LIKE DOMAIN-CONTAINING PROTEIN"/>
    <property type="match status" value="1"/>
</dbReference>
<keyword evidence="1" id="KW-0175">Coiled coil</keyword>
<dbReference type="InterPro" id="IPR057887">
    <property type="entry name" value="IQUB_helical"/>
</dbReference>
<evidence type="ECO:0000256" key="1">
    <source>
        <dbReference type="SAM" id="Coils"/>
    </source>
</evidence>
<accession>A0A146K461</accession>
<feature type="non-terminal residue" evidence="3">
    <location>
        <position position="1"/>
    </location>
</feature>
<sequence length="598" mass="69674">FMSNSDKLQPEEMEIVEQELPDELMNAGMDEEVEEQQEQDEQIIPIQPDNKDQITEIMLPPAVDYGIDPNQLQNDYYEPVDPAQIPERSLLCKHYQSHSQDCFDSATQTLQCRVFNRTKNLIAAVNNQPIYERKKLSFETQTIKFQQQFQQTARDGSTQPYNPILYGSHTTPGEFAAQGRATRYVTSEVFLERKMRGVILIQSFIRKYNALLQVDRIKQQKADLQNKKELEDLQLQQQLDLQKQMQLQRRVQPKTQQDFNLLKNEIETWAKQQKFSIQQTNLPAEARQAALELLVEKQAKLIANVDQLKNLAQKLKSQDKIVQFFKKTSEPRQWQLSDGDYIKVNTPYTLRAKTLKNLYFQLEDNLQLDQRLDLLLQIKYILKEFDCELTRGLIQLIDQEADLLSRNRPSQSLTGLRKRIQSGFLQFCECPEFNPAVQIILNKEDLMFRPNTLPILENVNQVKKEALNRLKNNELRKGVYGQVDLFKRQFGQLGLSGLLRAQSDKKEFQEEIAFIEKETQCDVPGAFALVVDQERFDQDGEKFEVQVQKNEDEVSVKIFKNGVQLERKDLQDEMQKLGYGQVDGLLIEPVDMRDLKSK</sequence>
<name>A0A146K461_9EUKA</name>
<proteinExistence type="predicted"/>
<gene>
    <name evidence="3" type="ORF">TPC1_16614</name>
</gene>
<dbReference type="EMBL" id="GDID01004913">
    <property type="protein sequence ID" value="JAP91693.1"/>
    <property type="molecule type" value="Transcribed_RNA"/>
</dbReference>
<dbReference type="AlphaFoldDB" id="A0A146K461"/>
<dbReference type="InterPro" id="IPR037695">
    <property type="entry name" value="IQUB"/>
</dbReference>
<dbReference type="PANTHER" id="PTHR21074">
    <property type="entry name" value="IQ AND UBIQUITIN-LIKE DOMAIN-CONTAINING PROTEIN"/>
    <property type="match status" value="1"/>
</dbReference>
<protein>
    <submittedName>
        <fullName evidence="3">IQ calmodulin-binding motif family protein</fullName>
    </submittedName>
</protein>
<evidence type="ECO:0000313" key="3">
    <source>
        <dbReference type="EMBL" id="JAP91693.1"/>
    </source>
</evidence>
<dbReference type="Pfam" id="PF25805">
    <property type="entry name" value="IQUB"/>
    <property type="match status" value="1"/>
</dbReference>